<organism evidence="4 5">
    <name type="scientific">Pontivivens ytuae</name>
    <dbReference type="NCBI Taxonomy" id="2789856"/>
    <lineage>
        <taxon>Bacteria</taxon>
        <taxon>Pseudomonadati</taxon>
        <taxon>Pseudomonadota</taxon>
        <taxon>Alphaproteobacteria</taxon>
        <taxon>Rhodobacterales</taxon>
        <taxon>Paracoccaceae</taxon>
        <taxon>Pontivivens</taxon>
    </lineage>
</organism>
<dbReference type="EMBL" id="CP064942">
    <property type="protein sequence ID" value="QPH56115.1"/>
    <property type="molecule type" value="Genomic_DNA"/>
</dbReference>
<evidence type="ECO:0000259" key="3">
    <source>
        <dbReference type="PROSITE" id="PS51186"/>
    </source>
</evidence>
<dbReference type="PANTHER" id="PTHR43072">
    <property type="entry name" value="N-ACETYLTRANSFERASE"/>
    <property type="match status" value="1"/>
</dbReference>
<dbReference type="CDD" id="cd04301">
    <property type="entry name" value="NAT_SF"/>
    <property type="match status" value="1"/>
</dbReference>
<dbReference type="PANTHER" id="PTHR43072:SF23">
    <property type="entry name" value="UPF0039 PROTEIN C11D3.02C"/>
    <property type="match status" value="1"/>
</dbReference>
<dbReference type="InterPro" id="IPR000182">
    <property type="entry name" value="GNAT_dom"/>
</dbReference>
<evidence type="ECO:0000256" key="2">
    <source>
        <dbReference type="ARBA" id="ARBA00023315"/>
    </source>
</evidence>
<protein>
    <submittedName>
        <fullName evidence="4">N-acetyltransferase</fullName>
    </submittedName>
</protein>
<dbReference type="GO" id="GO:0016747">
    <property type="term" value="F:acyltransferase activity, transferring groups other than amino-acyl groups"/>
    <property type="evidence" value="ECO:0007669"/>
    <property type="project" value="InterPro"/>
</dbReference>
<dbReference type="Gene3D" id="3.40.630.30">
    <property type="match status" value="1"/>
</dbReference>
<dbReference type="AlphaFoldDB" id="A0A7S9LWK8"/>
<sequence>MAGEIRDARPDDAVAIAAIWNRVIRETTATFTTEEKGEGALRTWLATQQAAGRPVLVLDDGGCVGFATWGRFRGGPGYAHVAEITVYLAEDAQGAGGGRRLLTALEERAQTAGLERLIAGISGENEAAIAFHRRCGFEEAGRIPGAGRKFDRLLDLVLMHKPL</sequence>
<dbReference type="Proteomes" id="UP000594800">
    <property type="component" value="Chromosome"/>
</dbReference>
<dbReference type="InterPro" id="IPR016181">
    <property type="entry name" value="Acyl_CoA_acyltransferase"/>
</dbReference>
<accession>A0A7S9LWK8</accession>
<reference evidence="4 5" key="1">
    <citation type="submission" date="2020-11" db="EMBL/GenBank/DDBJ databases">
        <title>Description of Pontivivens ytuae sp. nov. isolated from deep sea sediment of Mariana Trench.</title>
        <authorList>
            <person name="Wang Z."/>
            <person name="Sun Q.-L."/>
            <person name="Xu X.-D."/>
            <person name="Tang Y.-Z."/>
            <person name="Zhang J."/>
        </authorList>
    </citation>
    <scope>NUCLEOTIDE SEQUENCE [LARGE SCALE GENOMIC DNA]</scope>
    <source>
        <strain evidence="4 5">MT2928</strain>
    </source>
</reference>
<keyword evidence="5" id="KW-1185">Reference proteome</keyword>
<dbReference type="SUPFAM" id="SSF55729">
    <property type="entry name" value="Acyl-CoA N-acyltransferases (Nat)"/>
    <property type="match status" value="1"/>
</dbReference>
<keyword evidence="1 4" id="KW-0808">Transferase</keyword>
<evidence type="ECO:0000313" key="4">
    <source>
        <dbReference type="EMBL" id="QPH56115.1"/>
    </source>
</evidence>
<evidence type="ECO:0000313" key="5">
    <source>
        <dbReference type="Proteomes" id="UP000594800"/>
    </source>
</evidence>
<dbReference type="Pfam" id="PF00583">
    <property type="entry name" value="Acetyltransf_1"/>
    <property type="match status" value="1"/>
</dbReference>
<dbReference type="KEGG" id="poz:I0K15_04925"/>
<name>A0A7S9LWK8_9RHOB</name>
<feature type="domain" description="N-acetyltransferase" evidence="3">
    <location>
        <begin position="3"/>
        <end position="163"/>
    </location>
</feature>
<keyword evidence="2" id="KW-0012">Acyltransferase</keyword>
<dbReference type="PROSITE" id="PS51186">
    <property type="entry name" value="GNAT"/>
    <property type="match status" value="1"/>
</dbReference>
<evidence type="ECO:0000256" key="1">
    <source>
        <dbReference type="ARBA" id="ARBA00022679"/>
    </source>
</evidence>
<proteinExistence type="predicted"/>
<gene>
    <name evidence="4" type="ORF">I0K15_04925</name>
</gene>